<keyword evidence="3 6" id="KW-0479">Metal-binding</keyword>
<comment type="caution">
    <text evidence="8">The sequence shown here is derived from an EMBL/GenBank/DDBJ whole genome shotgun (WGS) entry which is preliminary data.</text>
</comment>
<feature type="binding site" evidence="5">
    <location>
        <position position="130"/>
    </location>
    <ligand>
        <name>substrate</name>
    </ligand>
</feature>
<evidence type="ECO:0000256" key="6">
    <source>
        <dbReference type="PIRSR" id="PIRSR015582-2"/>
    </source>
</evidence>
<reference evidence="8 9" key="2">
    <citation type="submission" date="2020-08" db="EMBL/GenBank/DDBJ databases">
        <title>Stappia taiwanensis sp. nov., isolated from a coastal thermal spring.</title>
        <authorList>
            <person name="Kampfer P."/>
        </authorList>
    </citation>
    <scope>NUCLEOTIDE SEQUENCE [LARGE SCALE GENOMIC DNA]</scope>
    <source>
        <strain evidence="8 9">DSM 23284</strain>
    </source>
</reference>
<dbReference type="PANTHER" id="PTHR32308:SF10">
    <property type="entry name" value="CITRATE LYASE SUBUNIT BETA"/>
    <property type="match status" value="1"/>
</dbReference>
<dbReference type="InterPro" id="IPR011206">
    <property type="entry name" value="Citrate_lyase_beta/mcl1/mcl2"/>
</dbReference>
<keyword evidence="8" id="KW-0456">Lyase</keyword>
<dbReference type="PANTHER" id="PTHR32308">
    <property type="entry name" value="LYASE BETA SUBUNIT, PUTATIVE (AFU_ORTHOLOGUE AFUA_4G13030)-RELATED"/>
    <property type="match status" value="1"/>
</dbReference>
<dbReference type="Proteomes" id="UP000559404">
    <property type="component" value="Unassembled WGS sequence"/>
</dbReference>
<evidence type="ECO:0000259" key="7">
    <source>
        <dbReference type="Pfam" id="PF03328"/>
    </source>
</evidence>
<dbReference type="AlphaFoldDB" id="A0A838XS81"/>
<evidence type="ECO:0000256" key="2">
    <source>
        <dbReference type="ARBA" id="ARBA00005568"/>
    </source>
</evidence>
<keyword evidence="4 6" id="KW-0460">Magnesium</keyword>
<evidence type="ECO:0000313" key="9">
    <source>
        <dbReference type="Proteomes" id="UP000559404"/>
    </source>
</evidence>
<dbReference type="GO" id="GO:0006107">
    <property type="term" value="P:oxaloacetate metabolic process"/>
    <property type="evidence" value="ECO:0007669"/>
    <property type="project" value="TreeGrafter"/>
</dbReference>
<protein>
    <submittedName>
        <fullName evidence="8">CoA ester lyase</fullName>
    </submittedName>
</protein>
<keyword evidence="9" id="KW-1185">Reference proteome</keyword>
<dbReference type="Gene3D" id="3.20.20.60">
    <property type="entry name" value="Phosphoenolpyruvate-binding domains"/>
    <property type="match status" value="1"/>
</dbReference>
<dbReference type="PIRSF" id="PIRSF015582">
    <property type="entry name" value="Cit_lyase_B"/>
    <property type="match status" value="1"/>
</dbReference>
<dbReference type="Pfam" id="PF03328">
    <property type="entry name" value="HpcH_HpaI"/>
    <property type="match status" value="1"/>
</dbReference>
<reference evidence="8 9" key="1">
    <citation type="submission" date="2020-07" db="EMBL/GenBank/DDBJ databases">
        <authorList>
            <person name="Li M."/>
        </authorList>
    </citation>
    <scope>NUCLEOTIDE SEQUENCE [LARGE SCALE GENOMIC DNA]</scope>
    <source>
        <strain evidence="8 9">DSM 23284</strain>
    </source>
</reference>
<organism evidence="8 9">
    <name type="scientific">Stappia taiwanensis</name>
    <dbReference type="NCBI Taxonomy" id="992267"/>
    <lineage>
        <taxon>Bacteria</taxon>
        <taxon>Pseudomonadati</taxon>
        <taxon>Pseudomonadota</taxon>
        <taxon>Alphaproteobacteria</taxon>
        <taxon>Hyphomicrobiales</taxon>
        <taxon>Stappiaceae</taxon>
        <taxon>Stappia</taxon>
    </lineage>
</organism>
<dbReference type="SUPFAM" id="SSF51621">
    <property type="entry name" value="Phosphoenolpyruvate/pyruvate domain"/>
    <property type="match status" value="1"/>
</dbReference>
<feature type="binding site" evidence="5">
    <location>
        <position position="72"/>
    </location>
    <ligand>
        <name>substrate</name>
    </ligand>
</feature>
<evidence type="ECO:0000313" key="8">
    <source>
        <dbReference type="EMBL" id="MBA4611518.1"/>
    </source>
</evidence>
<accession>A0A838XS81</accession>
<evidence type="ECO:0000256" key="1">
    <source>
        <dbReference type="ARBA" id="ARBA00001946"/>
    </source>
</evidence>
<feature type="binding site" evidence="6">
    <location>
        <position position="161"/>
    </location>
    <ligand>
        <name>Mg(2+)</name>
        <dbReference type="ChEBI" id="CHEBI:18420"/>
    </ligand>
</feature>
<comment type="cofactor">
    <cofactor evidence="1">
        <name>Mg(2+)</name>
        <dbReference type="ChEBI" id="CHEBI:18420"/>
    </cofactor>
</comment>
<dbReference type="EMBL" id="JACEON010000005">
    <property type="protein sequence ID" value="MBA4611518.1"/>
    <property type="molecule type" value="Genomic_DNA"/>
</dbReference>
<feature type="binding site" evidence="6">
    <location>
        <position position="130"/>
    </location>
    <ligand>
        <name>Mg(2+)</name>
        <dbReference type="ChEBI" id="CHEBI:18420"/>
    </ligand>
</feature>
<dbReference type="GO" id="GO:0000287">
    <property type="term" value="F:magnesium ion binding"/>
    <property type="evidence" value="ECO:0007669"/>
    <property type="project" value="TreeGrafter"/>
</dbReference>
<feature type="domain" description="HpcH/HpaI aldolase/citrate lyase" evidence="7">
    <location>
        <begin position="11"/>
        <end position="229"/>
    </location>
</feature>
<comment type="similarity">
    <text evidence="2">Belongs to the HpcH/HpaI aldolase family.</text>
</comment>
<dbReference type="GO" id="GO:0016829">
    <property type="term" value="F:lyase activity"/>
    <property type="evidence" value="ECO:0007669"/>
    <property type="project" value="UniProtKB-KW"/>
</dbReference>
<sequence>MTTPAAIRPRRSVLYMPGSNARALEKARSLDVDALILDLEDAVAPDAKDLARRQVAEAVAAGGYGHREVVIRVNGAGTPWGEADLEAAIAAGPDAILLPKVSTPADLERAAHKVNAAKAPAGLTLWAMMETPLAMLNAREIAAAAANPETRLSCFIMGTNDLAKETRARLVPGRAPMRPWLMACVAAARAHGLDIIDGVYNDLSDAEGFAAECREGAEMGMDGKTLIHPKQVEACNAAFSPDAAEVAQARKIIAEFEKPENASKGALQVDGRMVERLHAEMGERVVRIADAIAARSSVAAG</sequence>
<dbReference type="InterPro" id="IPR005000">
    <property type="entry name" value="Aldolase/citrate-lyase_domain"/>
</dbReference>
<gene>
    <name evidence="8" type="ORF">H1W37_07650</name>
</gene>
<dbReference type="RefSeq" id="WP_181759708.1">
    <property type="nucleotide sequence ID" value="NZ_BMCR01000006.1"/>
</dbReference>
<dbReference type="InterPro" id="IPR015813">
    <property type="entry name" value="Pyrv/PenolPyrv_kinase-like_dom"/>
</dbReference>
<name>A0A838XS81_9HYPH</name>
<evidence type="ECO:0000256" key="4">
    <source>
        <dbReference type="ARBA" id="ARBA00022842"/>
    </source>
</evidence>
<evidence type="ECO:0000256" key="5">
    <source>
        <dbReference type="PIRSR" id="PIRSR015582-1"/>
    </source>
</evidence>
<proteinExistence type="inferred from homology"/>
<dbReference type="InterPro" id="IPR040442">
    <property type="entry name" value="Pyrv_kinase-like_dom_sf"/>
</dbReference>
<evidence type="ECO:0000256" key="3">
    <source>
        <dbReference type="ARBA" id="ARBA00022723"/>
    </source>
</evidence>